<organism evidence="2 3">
    <name type="scientific">Rhizoctonia solani</name>
    <dbReference type="NCBI Taxonomy" id="456999"/>
    <lineage>
        <taxon>Eukaryota</taxon>
        <taxon>Fungi</taxon>
        <taxon>Dikarya</taxon>
        <taxon>Basidiomycota</taxon>
        <taxon>Agaricomycotina</taxon>
        <taxon>Agaricomycetes</taxon>
        <taxon>Cantharellales</taxon>
        <taxon>Ceratobasidiaceae</taxon>
        <taxon>Rhizoctonia</taxon>
    </lineage>
</organism>
<reference evidence="2 3" key="1">
    <citation type="submission" date="2015-07" db="EMBL/GenBank/DDBJ databases">
        <authorList>
            <person name="Noorani M."/>
        </authorList>
    </citation>
    <scope>NUCLEOTIDE SEQUENCE [LARGE SCALE GENOMIC DNA]</scope>
    <source>
        <strain evidence="2">BBA 69670</strain>
    </source>
</reference>
<sequence>MPTPRFQDAMPPATNLRTLSGMEFDASDDAPAVKKANAKTRKKDNYREKRKEKKKEREKAEGEEGKGSLVEWKVVDYNIESIDGITATRYKFSLGSSVPAHILS</sequence>
<feature type="region of interest" description="Disordered" evidence="1">
    <location>
        <begin position="23"/>
        <end position="65"/>
    </location>
</feature>
<proteinExistence type="predicted"/>
<gene>
    <name evidence="2" type="ORF">RSOLAG22IIIB_09551</name>
</gene>
<evidence type="ECO:0000313" key="2">
    <source>
        <dbReference type="EMBL" id="CUA71439.1"/>
    </source>
</evidence>
<dbReference type="AlphaFoldDB" id="A0A0K6FZ87"/>
<keyword evidence="3" id="KW-1185">Reference proteome</keyword>
<dbReference type="EMBL" id="CYGV01001237">
    <property type="protein sequence ID" value="CUA71439.1"/>
    <property type="molecule type" value="Genomic_DNA"/>
</dbReference>
<accession>A0A0K6FZ87</accession>
<dbReference type="Proteomes" id="UP000044841">
    <property type="component" value="Unassembled WGS sequence"/>
</dbReference>
<evidence type="ECO:0000256" key="1">
    <source>
        <dbReference type="SAM" id="MobiDB-lite"/>
    </source>
</evidence>
<feature type="compositionally biased region" description="Basic and acidic residues" evidence="1">
    <location>
        <begin position="43"/>
        <end position="65"/>
    </location>
</feature>
<evidence type="ECO:0000313" key="3">
    <source>
        <dbReference type="Proteomes" id="UP000044841"/>
    </source>
</evidence>
<protein>
    <submittedName>
        <fullName evidence="2">Uncharacterized protein</fullName>
    </submittedName>
</protein>
<name>A0A0K6FZ87_9AGAM</name>